<name>A0A813JYJ5_POLGL</name>
<evidence type="ECO:0000313" key="3">
    <source>
        <dbReference type="Proteomes" id="UP000626109"/>
    </source>
</evidence>
<organism evidence="2 3">
    <name type="scientific">Polarella glacialis</name>
    <name type="common">Dinoflagellate</name>
    <dbReference type="NCBI Taxonomy" id="89957"/>
    <lineage>
        <taxon>Eukaryota</taxon>
        <taxon>Sar</taxon>
        <taxon>Alveolata</taxon>
        <taxon>Dinophyceae</taxon>
        <taxon>Suessiales</taxon>
        <taxon>Suessiaceae</taxon>
        <taxon>Polarella</taxon>
    </lineage>
</organism>
<dbReference type="EMBL" id="CAJNNW010026721">
    <property type="protein sequence ID" value="CAE8687257.1"/>
    <property type="molecule type" value="Genomic_DNA"/>
</dbReference>
<evidence type="ECO:0000313" key="2">
    <source>
        <dbReference type="EMBL" id="CAE8687257.1"/>
    </source>
</evidence>
<evidence type="ECO:0000256" key="1">
    <source>
        <dbReference type="SAM" id="MobiDB-lite"/>
    </source>
</evidence>
<comment type="caution">
    <text evidence="2">The sequence shown here is derived from an EMBL/GenBank/DDBJ whole genome shotgun (WGS) entry which is preliminary data.</text>
</comment>
<protein>
    <submittedName>
        <fullName evidence="2">Uncharacterized protein</fullName>
    </submittedName>
</protein>
<dbReference type="Proteomes" id="UP000626109">
    <property type="component" value="Unassembled WGS sequence"/>
</dbReference>
<feature type="compositionally biased region" description="Polar residues" evidence="1">
    <location>
        <begin position="81"/>
        <end position="91"/>
    </location>
</feature>
<sequence length="101" mass="11105">MLAFEIANSASVQPMPGSIPKCQRLHGLLKRSGAELLRDWARANDFVRDALQQALAVPDEFELTAEGICGGDSNSRMIRRCQSPTSSSHLKTTCLFEDSPR</sequence>
<reference evidence="2" key="1">
    <citation type="submission" date="2021-02" db="EMBL/GenBank/DDBJ databases">
        <authorList>
            <person name="Dougan E. K."/>
            <person name="Rhodes N."/>
            <person name="Thang M."/>
            <person name="Chan C."/>
        </authorList>
    </citation>
    <scope>NUCLEOTIDE SEQUENCE</scope>
</reference>
<gene>
    <name evidence="2" type="ORF">PGLA2088_LOCUS25388</name>
</gene>
<dbReference type="AlphaFoldDB" id="A0A813JYJ5"/>
<proteinExistence type="predicted"/>
<feature type="region of interest" description="Disordered" evidence="1">
    <location>
        <begin position="81"/>
        <end position="101"/>
    </location>
</feature>
<accession>A0A813JYJ5</accession>